<dbReference type="RefSeq" id="WP_163226413.1">
    <property type="nucleotide sequence ID" value="NZ_CP114066.1"/>
</dbReference>
<keyword evidence="1" id="KW-0472">Membrane</keyword>
<dbReference type="EMBL" id="CP114066">
    <property type="protein sequence ID" value="WAT20451.1"/>
    <property type="molecule type" value="Genomic_DNA"/>
</dbReference>
<evidence type="ECO:0000256" key="1">
    <source>
        <dbReference type="SAM" id="Phobius"/>
    </source>
</evidence>
<reference evidence="2" key="1">
    <citation type="submission" date="2022-12" db="EMBL/GenBank/DDBJ databases">
        <title>Genomic of Bacillus halotolerans.</title>
        <authorList>
            <person name="Xu G."/>
            <person name="Ding Y."/>
        </authorList>
    </citation>
    <scope>NUCLEOTIDE SEQUENCE</scope>
    <source>
        <strain evidence="2">B13</strain>
    </source>
</reference>
<feature type="transmembrane region" description="Helical" evidence="1">
    <location>
        <begin position="5"/>
        <end position="22"/>
    </location>
</feature>
<accession>A0ABY7HYW7</accession>
<keyword evidence="3" id="KW-1185">Reference proteome</keyword>
<evidence type="ECO:0000313" key="3">
    <source>
        <dbReference type="Proteomes" id="UP001164713"/>
    </source>
</evidence>
<gene>
    <name evidence="2" type="ORF">O0R52_15995</name>
</gene>
<keyword evidence="1" id="KW-0812">Transmembrane</keyword>
<sequence>MILRILFLLMGCGFWIYFQHDYRPDMKANLALIGAIISFTAAAYFKDIDKYIEKREDK</sequence>
<dbReference type="Proteomes" id="UP001164713">
    <property type="component" value="Chromosome"/>
</dbReference>
<proteinExistence type="predicted"/>
<feature type="transmembrane region" description="Helical" evidence="1">
    <location>
        <begin position="28"/>
        <end position="45"/>
    </location>
</feature>
<keyword evidence="1" id="KW-1133">Transmembrane helix</keyword>
<organism evidence="2 3">
    <name type="scientific">Bacillus halotolerans</name>
    <dbReference type="NCBI Taxonomy" id="260554"/>
    <lineage>
        <taxon>Bacteria</taxon>
        <taxon>Bacillati</taxon>
        <taxon>Bacillota</taxon>
        <taxon>Bacilli</taxon>
        <taxon>Bacillales</taxon>
        <taxon>Bacillaceae</taxon>
        <taxon>Bacillus</taxon>
    </lineage>
</organism>
<protein>
    <submittedName>
        <fullName evidence="2">Uncharacterized protein</fullName>
    </submittedName>
</protein>
<name>A0ABY7HYW7_9BACI</name>
<evidence type="ECO:0000313" key="2">
    <source>
        <dbReference type="EMBL" id="WAT20451.1"/>
    </source>
</evidence>